<proteinExistence type="inferred from homology"/>
<dbReference type="STRING" id="687842.ASU31_15535"/>
<evidence type="ECO:0000256" key="1">
    <source>
        <dbReference type="ARBA" id="ARBA00009820"/>
    </source>
</evidence>
<dbReference type="PANTHER" id="PTHR36842:SF1">
    <property type="entry name" value="PROTEIN TOLB"/>
    <property type="match status" value="1"/>
</dbReference>
<dbReference type="Proteomes" id="UP000051950">
    <property type="component" value="Unassembled WGS sequence"/>
</dbReference>
<comment type="caution">
    <text evidence="2">The sequence shown here is derived from an EMBL/GenBank/DDBJ whole genome shotgun (WGS) entry which is preliminary data.</text>
</comment>
<dbReference type="Gene3D" id="2.120.10.30">
    <property type="entry name" value="TolB, C-terminal domain"/>
    <property type="match status" value="1"/>
</dbReference>
<dbReference type="PANTHER" id="PTHR36842">
    <property type="entry name" value="PROTEIN TOLB HOMOLOG"/>
    <property type="match status" value="1"/>
</dbReference>
<evidence type="ECO:0000313" key="2">
    <source>
        <dbReference type="EMBL" id="KRT15091.1"/>
    </source>
</evidence>
<dbReference type="SUPFAM" id="SSF82171">
    <property type="entry name" value="DPP6 N-terminal domain-like"/>
    <property type="match status" value="1"/>
</dbReference>
<name>A0A0T5VMK8_9SPHI</name>
<dbReference type="EMBL" id="LMZQ01000012">
    <property type="protein sequence ID" value="KRT15091.1"/>
    <property type="molecule type" value="Genomic_DNA"/>
</dbReference>
<evidence type="ECO:0008006" key="4">
    <source>
        <dbReference type="Google" id="ProtNLM"/>
    </source>
</evidence>
<dbReference type="InterPro" id="IPR011042">
    <property type="entry name" value="6-blade_b-propeller_TolB-like"/>
</dbReference>
<dbReference type="AlphaFoldDB" id="A0A0T5VMK8"/>
<organism evidence="2 3">
    <name type="scientific">Pedobacter ginsenosidimutans</name>
    <dbReference type="NCBI Taxonomy" id="687842"/>
    <lineage>
        <taxon>Bacteria</taxon>
        <taxon>Pseudomonadati</taxon>
        <taxon>Bacteroidota</taxon>
        <taxon>Sphingobacteriia</taxon>
        <taxon>Sphingobacteriales</taxon>
        <taxon>Sphingobacteriaceae</taxon>
        <taxon>Pedobacter</taxon>
    </lineage>
</organism>
<accession>A0A0T5VMK8</accession>
<gene>
    <name evidence="2" type="ORF">ASU31_15535</name>
</gene>
<dbReference type="PROSITE" id="PS51257">
    <property type="entry name" value="PROKAR_LIPOPROTEIN"/>
    <property type="match status" value="1"/>
</dbReference>
<comment type="similarity">
    <text evidence="1">Belongs to the TolB family.</text>
</comment>
<keyword evidence="3" id="KW-1185">Reference proteome</keyword>
<dbReference type="InterPro" id="IPR011659">
    <property type="entry name" value="WD40"/>
</dbReference>
<sequence>MTKINTTLVSILISCVVLVTSCNSNKSEAENAKAVLDTVSLSSKNFALAYQDEDKIVATSIDTMKQISFGGATDPAISPDGNKLAYTLSDSAGNRSIWIADMENKSQGKLQVNSNNYYQAMWSADGGAIAFNIFNSKNLWKIGVIKTDNSGYVMLDSASKINVYAPTWKNEKEIIGQDLTKLYTFDRTGKLIDTKLIADLIGNEFSIASSNRFFYTKDGAKLIFNAGNTDILDGLTGPSEAVYILDLASKKVQRISPKGINVPYVFLTADDRIFYSGAEKPFTQSKIYVSDLDGNIKTVVDKGNNPTGALK</sequence>
<reference evidence="2 3" key="1">
    <citation type="submission" date="2015-11" db="EMBL/GenBank/DDBJ databases">
        <title>Sequence of Pedobacter ginsenosidimutans.</title>
        <authorList>
            <person name="Carson E."/>
            <person name="Keyser V."/>
            <person name="Newman J."/>
            <person name="Miller J."/>
        </authorList>
    </citation>
    <scope>NUCLEOTIDE SEQUENCE [LARGE SCALE GENOMIC DNA]</scope>
    <source>
        <strain evidence="2 3">KACC 14530</strain>
    </source>
</reference>
<evidence type="ECO:0000313" key="3">
    <source>
        <dbReference type="Proteomes" id="UP000051950"/>
    </source>
</evidence>
<dbReference type="RefSeq" id="WP_057933204.1">
    <property type="nucleotide sequence ID" value="NZ_LMZQ01000012.1"/>
</dbReference>
<dbReference type="OrthoDB" id="9812921at2"/>
<protein>
    <recommendedName>
        <fullName evidence="4">DUF5050 domain-containing protein</fullName>
    </recommendedName>
</protein>
<dbReference type="Pfam" id="PF07676">
    <property type="entry name" value="PD40"/>
    <property type="match status" value="1"/>
</dbReference>